<sequence length="114" mass="13334">MEAQPREIRNYQKADGKSPFAEWLDSLRDMRARVKIERRLQRVELGNLGDYRSVGEGVFELRIDYGSGYRVYFGQIGTTIILLLCGGDKSTQEQDIVTAKKYWRDYERSENAYQ</sequence>
<comment type="caution">
    <text evidence="1">The sequence shown here is derived from an EMBL/GenBank/DDBJ whole genome shotgun (WGS) entry which is preliminary data.</text>
</comment>
<evidence type="ECO:0000313" key="2">
    <source>
        <dbReference type="Proteomes" id="UP000268857"/>
    </source>
</evidence>
<dbReference type="InterPro" id="IPR014056">
    <property type="entry name" value="TypeIITA-like_toxin_pred"/>
</dbReference>
<dbReference type="InterPro" id="IPR009241">
    <property type="entry name" value="HigB-like"/>
</dbReference>
<dbReference type="PANTHER" id="PTHR41791">
    <property type="entry name" value="SSL7039 PROTEIN"/>
    <property type="match status" value="1"/>
</dbReference>
<reference evidence="1 2" key="1">
    <citation type="journal article" date="2019" name="Genome Biol. Evol.">
        <title>Day and night: Metabolic profiles and evolutionary relationships of six axenic non-marine cyanobacteria.</title>
        <authorList>
            <person name="Will S.E."/>
            <person name="Henke P."/>
            <person name="Boedeker C."/>
            <person name="Huang S."/>
            <person name="Brinkmann H."/>
            <person name="Rohde M."/>
            <person name="Jarek M."/>
            <person name="Friedl T."/>
            <person name="Seufert S."/>
            <person name="Schumacher M."/>
            <person name="Overmann J."/>
            <person name="Neumann-Schaal M."/>
            <person name="Petersen J."/>
        </authorList>
    </citation>
    <scope>NUCLEOTIDE SEQUENCE [LARGE SCALE GENOMIC DNA]</scope>
    <source>
        <strain evidence="1 2">PCC 6912</strain>
    </source>
</reference>
<accession>A0A3S0XQL5</accession>
<proteinExistence type="predicted"/>
<dbReference type="AlphaFoldDB" id="A0A3S0XQL5"/>
<dbReference type="Proteomes" id="UP000268857">
    <property type="component" value="Unassembled WGS sequence"/>
</dbReference>
<protein>
    <recommendedName>
        <fullName evidence="3">Addiction module killer protein</fullName>
    </recommendedName>
</protein>
<dbReference type="OrthoDB" id="9800258at2"/>
<dbReference type="PANTHER" id="PTHR41791:SF1">
    <property type="entry name" value="SSL7039 PROTEIN"/>
    <property type="match status" value="1"/>
</dbReference>
<dbReference type="EMBL" id="RSCJ01000015">
    <property type="protein sequence ID" value="RUR78295.1"/>
    <property type="molecule type" value="Genomic_DNA"/>
</dbReference>
<dbReference type="PIRSF" id="PIRSF028744">
    <property type="entry name" value="Addict_mod_HI1419"/>
    <property type="match status" value="1"/>
</dbReference>
<gene>
    <name evidence="1" type="ORF">PCC6912_36370</name>
</gene>
<name>A0A3S0XQL5_CHLFR</name>
<dbReference type="Pfam" id="PF05973">
    <property type="entry name" value="Gp49"/>
    <property type="match status" value="1"/>
</dbReference>
<keyword evidence="2" id="KW-1185">Reference proteome</keyword>
<organism evidence="1 2">
    <name type="scientific">Chlorogloeopsis fritschii PCC 6912</name>
    <dbReference type="NCBI Taxonomy" id="211165"/>
    <lineage>
        <taxon>Bacteria</taxon>
        <taxon>Bacillati</taxon>
        <taxon>Cyanobacteriota</taxon>
        <taxon>Cyanophyceae</taxon>
        <taxon>Nostocales</taxon>
        <taxon>Chlorogloeopsidaceae</taxon>
        <taxon>Chlorogloeopsis</taxon>
    </lineage>
</organism>
<dbReference type="STRING" id="211165.GCA_000317285_02104"/>
<evidence type="ECO:0000313" key="1">
    <source>
        <dbReference type="EMBL" id="RUR78295.1"/>
    </source>
</evidence>
<dbReference type="NCBIfam" id="TIGR02683">
    <property type="entry name" value="upstrm_HI1419"/>
    <property type="match status" value="1"/>
</dbReference>
<evidence type="ECO:0008006" key="3">
    <source>
        <dbReference type="Google" id="ProtNLM"/>
    </source>
</evidence>
<dbReference type="RefSeq" id="WP_016876923.1">
    <property type="nucleotide sequence ID" value="NZ_AJLN01000063.1"/>
</dbReference>